<dbReference type="PANTHER" id="PTHR30213:SF0">
    <property type="entry name" value="UPF0761 MEMBRANE PROTEIN YIHY"/>
    <property type="match status" value="1"/>
</dbReference>
<keyword evidence="4 6" id="KW-1133">Transmembrane helix</keyword>
<dbReference type="AlphaFoldDB" id="A0A1P8MRL0"/>
<feature type="transmembrane region" description="Helical" evidence="6">
    <location>
        <begin position="102"/>
        <end position="125"/>
    </location>
</feature>
<organism evidence="7 8">
    <name type="scientific">Tateyamaria omphalii</name>
    <dbReference type="NCBI Taxonomy" id="299262"/>
    <lineage>
        <taxon>Bacteria</taxon>
        <taxon>Pseudomonadati</taxon>
        <taxon>Pseudomonadota</taxon>
        <taxon>Alphaproteobacteria</taxon>
        <taxon>Rhodobacterales</taxon>
        <taxon>Roseobacteraceae</taxon>
        <taxon>Tateyamaria</taxon>
    </lineage>
</organism>
<evidence type="ECO:0000256" key="3">
    <source>
        <dbReference type="ARBA" id="ARBA00022692"/>
    </source>
</evidence>
<dbReference type="PIRSF" id="PIRSF035875">
    <property type="entry name" value="RNase_BN"/>
    <property type="match status" value="1"/>
</dbReference>
<name>A0A1P8MRL0_9RHOB</name>
<dbReference type="STRING" id="299262.BWR18_02285"/>
<evidence type="ECO:0000256" key="4">
    <source>
        <dbReference type="ARBA" id="ARBA00022989"/>
    </source>
</evidence>
<proteinExistence type="predicted"/>
<dbReference type="GO" id="GO:0005886">
    <property type="term" value="C:plasma membrane"/>
    <property type="evidence" value="ECO:0007669"/>
    <property type="project" value="UniProtKB-SubCell"/>
</dbReference>
<evidence type="ECO:0000256" key="6">
    <source>
        <dbReference type="SAM" id="Phobius"/>
    </source>
</evidence>
<keyword evidence="5 6" id="KW-0472">Membrane</keyword>
<evidence type="ECO:0000256" key="5">
    <source>
        <dbReference type="ARBA" id="ARBA00023136"/>
    </source>
</evidence>
<keyword evidence="2" id="KW-1003">Cell membrane</keyword>
<dbReference type="InterPro" id="IPR017039">
    <property type="entry name" value="Virul_fac_BrkB"/>
</dbReference>
<evidence type="ECO:0000256" key="1">
    <source>
        <dbReference type="ARBA" id="ARBA00004651"/>
    </source>
</evidence>
<comment type="subcellular location">
    <subcellularLocation>
        <location evidence="1">Cell membrane</location>
        <topology evidence="1">Multi-pass membrane protein</topology>
    </subcellularLocation>
</comment>
<feature type="transmembrane region" description="Helical" evidence="6">
    <location>
        <begin position="218"/>
        <end position="240"/>
    </location>
</feature>
<dbReference type="RefSeq" id="WP_076626519.1">
    <property type="nucleotide sequence ID" value="NZ_CP019312.1"/>
</dbReference>
<reference evidence="7 8" key="1">
    <citation type="submission" date="2017-01" db="EMBL/GenBank/DDBJ databases">
        <title>Complete genome of Tateyamaria omphalii DOK1-4 isolated from seawater in Dokdo.</title>
        <authorList>
            <person name="Kim J.H."/>
            <person name="Chi W.-J."/>
        </authorList>
    </citation>
    <scope>NUCLEOTIDE SEQUENCE [LARGE SCALE GENOMIC DNA]</scope>
    <source>
        <strain evidence="7 8">DOK1-4</strain>
    </source>
</reference>
<gene>
    <name evidence="7" type="ORF">BWR18_02285</name>
</gene>
<dbReference type="NCBIfam" id="TIGR00765">
    <property type="entry name" value="yihY_not_rbn"/>
    <property type="match status" value="1"/>
</dbReference>
<feature type="transmembrane region" description="Helical" evidence="6">
    <location>
        <begin position="186"/>
        <end position="206"/>
    </location>
</feature>
<keyword evidence="3 6" id="KW-0812">Transmembrane</keyword>
<protein>
    <submittedName>
        <fullName evidence="7">Uncharacterized protein</fullName>
    </submittedName>
</protein>
<accession>A0A1P8MRL0</accession>
<feature type="transmembrane region" description="Helical" evidence="6">
    <location>
        <begin position="146"/>
        <end position="174"/>
    </location>
</feature>
<dbReference type="EMBL" id="CP019312">
    <property type="protein sequence ID" value="APX10652.1"/>
    <property type="molecule type" value="Genomic_DNA"/>
</dbReference>
<dbReference type="Proteomes" id="UP000186336">
    <property type="component" value="Chromosome"/>
</dbReference>
<feature type="transmembrane region" description="Helical" evidence="6">
    <location>
        <begin position="252"/>
        <end position="278"/>
    </location>
</feature>
<keyword evidence="8" id="KW-1185">Reference proteome</keyword>
<dbReference type="Pfam" id="PF03631">
    <property type="entry name" value="Virul_fac_BrkB"/>
    <property type="match status" value="1"/>
</dbReference>
<feature type="transmembrane region" description="Helical" evidence="6">
    <location>
        <begin position="35"/>
        <end position="62"/>
    </location>
</feature>
<evidence type="ECO:0000313" key="7">
    <source>
        <dbReference type="EMBL" id="APX10652.1"/>
    </source>
</evidence>
<sequence length="301" mass="32272">MTQSETNNVPPKDPALWWRAIRHVVRLNDEKHLGLIAAGVAFYAILAVFPGIAATIALWGIVGDPALALQQMEEFQALIPADVYALLSAQLLKLATTDGLTLGWASLLSFGFALWSARAGVAALMQGLNAIYDAPNRSGLSHYIRAFLLTLSLIGVVLTAMACIVVVPVILAFLPLGPWANFGVELLRWGVGIGVLLIGFALIYRLGPNLSGQRPRLISPGAAFAVIFWLAASTGFSVYLQNFGNYNEIYGSIGAVIVMLMWLFISAYLVLLGGALNAELARARRAKLSIPEPPATSTQSR</sequence>
<dbReference type="KEGG" id="tom:BWR18_02285"/>
<evidence type="ECO:0000313" key="8">
    <source>
        <dbReference type="Proteomes" id="UP000186336"/>
    </source>
</evidence>
<evidence type="ECO:0000256" key="2">
    <source>
        <dbReference type="ARBA" id="ARBA00022475"/>
    </source>
</evidence>
<dbReference type="PANTHER" id="PTHR30213">
    <property type="entry name" value="INNER MEMBRANE PROTEIN YHJD"/>
    <property type="match status" value="1"/>
</dbReference>
<dbReference type="OrthoDB" id="9781030at2"/>